<accession>A0A2C5X3M3</accession>
<evidence type="ECO:0000313" key="3">
    <source>
        <dbReference type="Proteomes" id="UP000222788"/>
    </source>
</evidence>
<reference evidence="2 3" key="1">
    <citation type="journal article" date="2013" name="Fungal Biol.">
        <title>Analysis of microsatellite markers in the genome of the plant pathogen Ceratocystis fimbriata.</title>
        <authorList>
            <person name="Simpson M.C."/>
            <person name="Wilken P.M."/>
            <person name="Coetzee M.P."/>
            <person name="Wingfield M.J."/>
            <person name="Wingfield B.D."/>
        </authorList>
    </citation>
    <scope>NUCLEOTIDE SEQUENCE [LARGE SCALE GENOMIC DNA]</scope>
    <source>
        <strain evidence="2 3">CBS 114723</strain>
    </source>
</reference>
<protein>
    <submittedName>
        <fullName evidence="2">Uncharacterized protein</fullName>
    </submittedName>
</protein>
<gene>
    <name evidence="2" type="ORF">CFIMG_008416RA00001</name>
</gene>
<dbReference type="PANTHER" id="PTHR21521">
    <property type="entry name" value="AMUN, ISOFORM A"/>
    <property type="match status" value="1"/>
</dbReference>
<dbReference type="Proteomes" id="UP000222788">
    <property type="component" value="Unassembled WGS sequence"/>
</dbReference>
<feature type="region of interest" description="Disordered" evidence="1">
    <location>
        <begin position="210"/>
        <end position="283"/>
    </location>
</feature>
<sequence length="283" mass="30802">MSIPCPQTITSAQFFDTLARYARLVEAISTSEAAKSGRSSLVELDRFRYIEAPHAFGLGSATKSAMDLEAVKLLVEWKLRHGKFRPTLMSLVSSNPADLAKATVHEAIESYAASGPIVALDILKRLKGIGPATASLLLSVHDSENVLFFSDEAYYWLCCGGKKQSIKYKAQEYNDLAQEAAALMRRLEVKALDIEKVAYVLMKENLPAASSMPKIPTTKANIPKGNPKLPTAKRKSQQSEAAGTDNSGGKVEAGIRSATKRSFQSSKVAPSEEPLRRSKRNKA</sequence>
<evidence type="ECO:0000313" key="2">
    <source>
        <dbReference type="EMBL" id="PHH52580.1"/>
    </source>
</evidence>
<comment type="caution">
    <text evidence="2">The sequence shown here is derived from an EMBL/GenBank/DDBJ whole genome shotgun (WGS) entry which is preliminary data.</text>
</comment>
<dbReference type="OrthoDB" id="8249012at2759"/>
<reference evidence="2 3" key="2">
    <citation type="journal article" date="2013" name="IMA Fungus">
        <title>IMA Genome-F 1: Ceratocystis fimbriata: Draft nuclear genome sequence for the plant pathogen, Ceratocystis fimbriata.</title>
        <authorList>
            <person name="Wilken P.M."/>
            <person name="Steenkamp E.T."/>
            <person name="Wingfield M.J."/>
            <person name="de Beer Z.W."/>
            <person name="Wingfield B.D."/>
        </authorList>
    </citation>
    <scope>NUCLEOTIDE SEQUENCE [LARGE SCALE GENOMIC DNA]</scope>
    <source>
        <strain evidence="2 3">CBS 114723</strain>
    </source>
</reference>
<dbReference type="EMBL" id="APWK03000063">
    <property type="protein sequence ID" value="PHH52580.1"/>
    <property type="molecule type" value="Genomic_DNA"/>
</dbReference>
<feature type="compositionally biased region" description="Polar residues" evidence="1">
    <location>
        <begin position="238"/>
        <end position="247"/>
    </location>
</feature>
<name>A0A2C5X3M3_9PEZI</name>
<dbReference type="STRING" id="1035309.A0A2C5X3M3"/>
<keyword evidence="3" id="KW-1185">Reference proteome</keyword>
<dbReference type="PANTHER" id="PTHR21521:SF0">
    <property type="entry name" value="AMUN, ISOFORM A"/>
    <property type="match status" value="1"/>
</dbReference>
<organism evidence="2 3">
    <name type="scientific">Ceratocystis fimbriata CBS 114723</name>
    <dbReference type="NCBI Taxonomy" id="1035309"/>
    <lineage>
        <taxon>Eukaryota</taxon>
        <taxon>Fungi</taxon>
        <taxon>Dikarya</taxon>
        <taxon>Ascomycota</taxon>
        <taxon>Pezizomycotina</taxon>
        <taxon>Sordariomycetes</taxon>
        <taxon>Hypocreomycetidae</taxon>
        <taxon>Microascales</taxon>
        <taxon>Ceratocystidaceae</taxon>
        <taxon>Ceratocystis</taxon>
    </lineage>
</organism>
<proteinExistence type="predicted"/>
<dbReference type="AlphaFoldDB" id="A0A2C5X3M3"/>
<evidence type="ECO:0000256" key="1">
    <source>
        <dbReference type="SAM" id="MobiDB-lite"/>
    </source>
</evidence>